<reference evidence="4 5" key="1">
    <citation type="submission" date="2023-07" db="EMBL/GenBank/DDBJ databases">
        <title>Sorghum-associated microbial communities from plants grown in Nebraska, USA.</title>
        <authorList>
            <person name="Schachtman D."/>
        </authorList>
    </citation>
    <scope>NUCLEOTIDE SEQUENCE [LARGE SCALE GENOMIC DNA]</scope>
    <source>
        <strain evidence="4 5">4129</strain>
    </source>
</reference>
<dbReference type="NCBIfam" id="TIGR04183">
    <property type="entry name" value="Por_Secre_tail"/>
    <property type="match status" value="1"/>
</dbReference>
<keyword evidence="5" id="KW-1185">Reference proteome</keyword>
<evidence type="ECO:0000256" key="1">
    <source>
        <dbReference type="ARBA" id="ARBA00022729"/>
    </source>
</evidence>
<dbReference type="InterPro" id="IPR026444">
    <property type="entry name" value="Secre_tail"/>
</dbReference>
<proteinExistence type="predicted"/>
<feature type="chain" id="PRO_5045960592" description="Secretion system C-terminal sorting domain-containing protein" evidence="2">
    <location>
        <begin position="21"/>
        <end position="777"/>
    </location>
</feature>
<gene>
    <name evidence="4" type="ORF">J2W48_000107</name>
</gene>
<organism evidence="4 5">
    <name type="scientific">Flavobacterium piscis</name>
    <dbReference type="NCBI Taxonomy" id="1114874"/>
    <lineage>
        <taxon>Bacteria</taxon>
        <taxon>Pseudomonadati</taxon>
        <taxon>Bacteroidota</taxon>
        <taxon>Flavobacteriia</taxon>
        <taxon>Flavobacteriales</taxon>
        <taxon>Flavobacteriaceae</taxon>
        <taxon>Flavobacterium</taxon>
    </lineage>
</organism>
<accession>A0ABU1Y3S9</accession>
<keyword evidence="1 2" id="KW-0732">Signal</keyword>
<name>A0ABU1Y3S9_9FLAO</name>
<evidence type="ECO:0000259" key="3">
    <source>
        <dbReference type="Pfam" id="PF18962"/>
    </source>
</evidence>
<feature type="domain" description="Secretion system C-terminal sorting" evidence="3">
    <location>
        <begin position="707"/>
        <end position="774"/>
    </location>
</feature>
<dbReference type="InterPro" id="IPR011044">
    <property type="entry name" value="Quino_amine_DH_bsu"/>
</dbReference>
<dbReference type="SUPFAM" id="SSF50969">
    <property type="entry name" value="YVTN repeat-like/Quinoprotein amine dehydrogenase"/>
    <property type="match status" value="1"/>
</dbReference>
<dbReference type="EMBL" id="JAVDWQ010000001">
    <property type="protein sequence ID" value="MDR7208186.1"/>
    <property type="molecule type" value="Genomic_DNA"/>
</dbReference>
<evidence type="ECO:0000256" key="2">
    <source>
        <dbReference type="SAM" id="SignalP"/>
    </source>
</evidence>
<dbReference type="RefSeq" id="WP_310276452.1">
    <property type="nucleotide sequence ID" value="NZ_JAVDWQ010000001.1"/>
</dbReference>
<protein>
    <recommendedName>
        <fullName evidence="3">Secretion system C-terminal sorting domain-containing protein</fullName>
    </recommendedName>
</protein>
<dbReference type="Proteomes" id="UP001269081">
    <property type="component" value="Unassembled WGS sequence"/>
</dbReference>
<comment type="caution">
    <text evidence="4">The sequence shown here is derived from an EMBL/GenBank/DDBJ whole genome shotgun (WGS) entry which is preliminary data.</text>
</comment>
<evidence type="ECO:0000313" key="5">
    <source>
        <dbReference type="Proteomes" id="UP001269081"/>
    </source>
</evidence>
<evidence type="ECO:0000313" key="4">
    <source>
        <dbReference type="EMBL" id="MDR7208186.1"/>
    </source>
</evidence>
<sequence length="777" mass="83644">MKLKLLFITLVFCFFNTINAQNGNPSVFGDNVWNVYVYNDNDPTFPLFNYKGFYTEGNLSFDTQTRWDSNDSPSEASGYIGDAVDYDYHAFAAKRQGFTPGYYAIDIPGHDDEAYLLVDGVKVWEHIGCCDSHSDVWEGVLDANSTIEFRVTETGGGSYGAIKIAMVTIDAVVANFSASSCETTVTVTASGGQSPYTGTGVFTVSPGTYNYTVMDSYGATSSTIVEVKDDSKPIIKTQNVTVNLGADGQVVVTPEMIDNSSSDNCGIVSMSLDKTTFSCADIGTVVHSQAIAFTNIASVPQETYSHGAGYNPNTNEFWYPNWAGSTIYKYDAFHNATGSFDAPVGEIMQLWMDESSSDYYTANWGYNTINRIGDNTVIWTYDLGSTASAVTTSDLYVFAMSYYTNTIVVLDKTTGVFVKNITLAGNFETYGGLVYANGIIYIAGSDHASISTVPYNITAIHSFDANTGDYISSVGTAQPCYNTAFDGETIWISGNSSTIDGYKISDGNAYNETGFGNKVKLTVTDAAGNTAEGYARVMVKDNVLPKVLTQDITVQLEATGSVSITAAQINNGSSDNCGIASMTVSPDTFACDKVGDNEVVLTATDMNGNVSTGTAIVTVNSFTVNTITRNSDTLTADEVNATTYQWMTCNGGTYVNLPGEINQSFTATTAGSYSVEVTKNGCTQRSTCFDITTLGSKKIDFNSNLRVYPNPFNDVISINVDSNAKLEVYNLSGETIYSKKIDSGSTLLNLGNNASGMYLMKITTENNQSQTVKIVKK</sequence>
<feature type="signal peptide" evidence="2">
    <location>
        <begin position="1"/>
        <end position="20"/>
    </location>
</feature>
<dbReference type="Pfam" id="PF18962">
    <property type="entry name" value="Por_Secre_tail"/>
    <property type="match status" value="1"/>
</dbReference>